<gene>
    <name evidence="1" type="ORF">MTUNDRAET4_1959</name>
</gene>
<sequence>MADVAIRGGDELQRCLYAFAVKTLIGPDIKVDAALLYPRAAEDKQPLCPLSDVDGALSQLAAAIGLARANIEAGLALPGIAAADAYNDFVFALPAGAAYLPRKSALAAEKLGQATKIWEAL</sequence>
<protein>
    <submittedName>
        <fullName evidence="1">Uncharacterized protein</fullName>
    </submittedName>
</protein>
<evidence type="ECO:0000313" key="1">
    <source>
        <dbReference type="EMBL" id="VFU08852.1"/>
    </source>
</evidence>
<accession>A0A4U8YXZ9</accession>
<organism evidence="1 2">
    <name type="scientific">Methylocella tundrae</name>
    <dbReference type="NCBI Taxonomy" id="227605"/>
    <lineage>
        <taxon>Bacteria</taxon>
        <taxon>Pseudomonadati</taxon>
        <taxon>Pseudomonadota</taxon>
        <taxon>Alphaproteobacteria</taxon>
        <taxon>Hyphomicrobiales</taxon>
        <taxon>Beijerinckiaceae</taxon>
        <taxon>Methylocella</taxon>
    </lineage>
</organism>
<dbReference type="Proteomes" id="UP000294360">
    <property type="component" value="Chromosome"/>
</dbReference>
<reference evidence="1 2" key="1">
    <citation type="submission" date="2019-03" db="EMBL/GenBank/DDBJ databases">
        <authorList>
            <person name="Kox A.R. M."/>
        </authorList>
    </citation>
    <scope>NUCLEOTIDE SEQUENCE [LARGE SCALE GENOMIC DNA]</scope>
    <source>
        <strain evidence="1">MTUNDRAET4 annotated genome</strain>
    </source>
</reference>
<dbReference type="EMBL" id="LR536450">
    <property type="protein sequence ID" value="VFU08852.1"/>
    <property type="molecule type" value="Genomic_DNA"/>
</dbReference>
<dbReference type="AlphaFoldDB" id="A0A4U8YXZ9"/>
<name>A0A4U8YXZ9_METTU</name>
<dbReference type="KEGG" id="mtun:MTUNDRAET4_1959"/>
<proteinExistence type="predicted"/>
<evidence type="ECO:0000313" key="2">
    <source>
        <dbReference type="Proteomes" id="UP000294360"/>
    </source>
</evidence>